<dbReference type="EMBL" id="JACHGT010000002">
    <property type="protein sequence ID" value="MBB6032958.1"/>
    <property type="molecule type" value="Genomic_DNA"/>
</dbReference>
<reference evidence="5 6" key="1">
    <citation type="submission" date="2020-08" db="EMBL/GenBank/DDBJ databases">
        <title>Genomic Encyclopedia of Type Strains, Phase IV (KMG-IV): sequencing the most valuable type-strain genomes for metagenomic binning, comparative biology and taxonomic classification.</title>
        <authorList>
            <person name="Goeker M."/>
        </authorList>
    </citation>
    <scope>NUCLEOTIDE SEQUENCE [LARGE SCALE GENOMIC DNA]</scope>
    <source>
        <strain evidence="5 6">YIM 65646</strain>
    </source>
</reference>
<keyword evidence="6" id="KW-1185">Reference proteome</keyword>
<evidence type="ECO:0000259" key="4">
    <source>
        <dbReference type="Pfam" id="PF13193"/>
    </source>
</evidence>
<dbReference type="Gene3D" id="3.40.50.980">
    <property type="match status" value="2"/>
</dbReference>
<dbReference type="InterPro" id="IPR045851">
    <property type="entry name" value="AMP-bd_C_sf"/>
</dbReference>
<dbReference type="Gene3D" id="3.30.300.30">
    <property type="match status" value="1"/>
</dbReference>
<dbReference type="InterPro" id="IPR020845">
    <property type="entry name" value="AMP-binding_CS"/>
</dbReference>
<dbReference type="Gene3D" id="2.30.38.10">
    <property type="entry name" value="Luciferase, Domain 3"/>
    <property type="match status" value="1"/>
</dbReference>
<gene>
    <name evidence="5" type="ORF">HNR73_000805</name>
</gene>
<keyword evidence="2 5" id="KW-0436">Ligase</keyword>
<protein>
    <submittedName>
        <fullName evidence="5">2,3-dihydroxybenzoate-AMP ligase</fullName>
        <ecNumber evidence="5">2.7.7.58</ecNumber>
    </submittedName>
</protein>
<dbReference type="EC" id="2.7.7.58" evidence="5"/>
<keyword evidence="5" id="KW-0808">Transferase</keyword>
<dbReference type="InterPro" id="IPR025110">
    <property type="entry name" value="AMP-bd_C"/>
</dbReference>
<dbReference type="Pfam" id="PF00501">
    <property type="entry name" value="AMP-binding"/>
    <property type="match status" value="1"/>
</dbReference>
<dbReference type="FunFam" id="3.30.300.30:FF:000008">
    <property type="entry name" value="2,3-dihydroxybenzoate-AMP ligase"/>
    <property type="match status" value="1"/>
</dbReference>
<dbReference type="Pfam" id="PF13193">
    <property type="entry name" value="AMP-binding_C"/>
    <property type="match status" value="1"/>
</dbReference>
<dbReference type="PANTHER" id="PTHR43201:SF5">
    <property type="entry name" value="MEDIUM-CHAIN ACYL-COA LIGASE ACSF2, MITOCHONDRIAL"/>
    <property type="match status" value="1"/>
</dbReference>
<evidence type="ECO:0000256" key="1">
    <source>
        <dbReference type="ARBA" id="ARBA00006432"/>
    </source>
</evidence>
<dbReference type="Proteomes" id="UP000548476">
    <property type="component" value="Unassembled WGS sequence"/>
</dbReference>
<feature type="domain" description="AMP-binding enzyme C-terminal" evidence="4">
    <location>
        <begin position="439"/>
        <end position="515"/>
    </location>
</feature>
<dbReference type="RefSeq" id="WP_184785882.1">
    <property type="nucleotide sequence ID" value="NZ_BONT01000020.1"/>
</dbReference>
<dbReference type="FunFam" id="2.30.38.10:FF:000003">
    <property type="entry name" value="Vibriobactin-specific 2,3-dihydroxybenzoate-AMP ligase"/>
    <property type="match status" value="1"/>
</dbReference>
<dbReference type="PROSITE" id="PS00455">
    <property type="entry name" value="AMP_BINDING"/>
    <property type="match status" value="1"/>
</dbReference>
<dbReference type="GO" id="GO:0031956">
    <property type="term" value="F:medium-chain fatty acid-CoA ligase activity"/>
    <property type="evidence" value="ECO:0007669"/>
    <property type="project" value="TreeGrafter"/>
</dbReference>
<dbReference type="FunFam" id="3.40.50.980:FF:000003">
    <property type="entry name" value="Vibriobactin-specific 2,3-dihydroxybenzoate-AMP ligase"/>
    <property type="match status" value="1"/>
</dbReference>
<evidence type="ECO:0000256" key="2">
    <source>
        <dbReference type="ARBA" id="ARBA00022598"/>
    </source>
</evidence>
<evidence type="ECO:0000259" key="3">
    <source>
        <dbReference type="Pfam" id="PF00501"/>
    </source>
</evidence>
<dbReference type="InterPro" id="IPR000873">
    <property type="entry name" value="AMP-dep_synth/lig_dom"/>
</dbReference>
<keyword evidence="5" id="KW-0548">Nucleotidyltransferase</keyword>
<organism evidence="5 6">
    <name type="scientific">Phytomonospora endophytica</name>
    <dbReference type="NCBI Taxonomy" id="714109"/>
    <lineage>
        <taxon>Bacteria</taxon>
        <taxon>Bacillati</taxon>
        <taxon>Actinomycetota</taxon>
        <taxon>Actinomycetes</taxon>
        <taxon>Micromonosporales</taxon>
        <taxon>Micromonosporaceae</taxon>
        <taxon>Phytomonospora</taxon>
    </lineage>
</organism>
<comment type="similarity">
    <text evidence="1">Belongs to the ATP-dependent AMP-binding enzyme family.</text>
</comment>
<name>A0A841FGI6_9ACTN</name>
<feature type="domain" description="AMP-dependent synthetase/ligase" evidence="3">
    <location>
        <begin position="32"/>
        <end position="383"/>
    </location>
</feature>
<proteinExistence type="inferred from homology"/>
<dbReference type="PANTHER" id="PTHR43201">
    <property type="entry name" value="ACYL-COA SYNTHETASE"/>
    <property type="match status" value="1"/>
</dbReference>
<accession>A0A841FGI6</accession>
<dbReference type="SUPFAM" id="SSF56801">
    <property type="entry name" value="Acetyl-CoA synthetase-like"/>
    <property type="match status" value="1"/>
</dbReference>
<dbReference type="GO" id="GO:0006631">
    <property type="term" value="P:fatty acid metabolic process"/>
    <property type="evidence" value="ECO:0007669"/>
    <property type="project" value="TreeGrafter"/>
</dbReference>
<dbReference type="GO" id="GO:0016779">
    <property type="term" value="F:nucleotidyltransferase activity"/>
    <property type="evidence" value="ECO:0007669"/>
    <property type="project" value="UniProtKB-KW"/>
</dbReference>
<sequence>MSHGFTAWPEEFASRYRERGYWTGEAFPALLDRVAAEHGAREAVVGTGLDGSPLRLTYTELRDRALRLASALHGLGIGAGERVVVQCGNHPEFAVVVFALFRIGAVPVFALPAHRHAEIGHFLAASGAVAYLHADEENAAAVAGRVPHVRDIASLAGLPPGGPLPEPPAASAVALFQLSGGSTGLPKLIPRTHDDYAYSVRASAEICGLSPETVYLCVLPAAHNFALSSPGILGVLHAGGTVVLAPDGSPDTAFPLIAAERVTMAALVPPLAQVWLRAAPASDADLSTLDLVQVGGARLAPPVAERITPGLGARLQQVFGMAEGLVCYTRDEDPRELVHTTQGRPICDADDEVRVVDDADRDVPPGTEGHLLTRGPYTIRGYWSPRYGDADAHNRAAFTADGFYRTGDLVRRTESGHLVVTGRAKDQINRGGEKIAAAEVEQVLLAHEAVADAAVVSIPDEHLGERSCAYVVAREAAPVKGSALRAHVRRAGLAAFKIPDKVVFVAALPRTAVGKVDKKALRDRHRKDS</sequence>
<dbReference type="AlphaFoldDB" id="A0A841FGI6"/>
<comment type="caution">
    <text evidence="5">The sequence shown here is derived from an EMBL/GenBank/DDBJ whole genome shotgun (WGS) entry which is preliminary data.</text>
</comment>
<evidence type="ECO:0000313" key="5">
    <source>
        <dbReference type="EMBL" id="MBB6032958.1"/>
    </source>
</evidence>
<evidence type="ECO:0000313" key="6">
    <source>
        <dbReference type="Proteomes" id="UP000548476"/>
    </source>
</evidence>